<protein>
    <recommendedName>
        <fullName evidence="2">BTB domain-containing protein</fullName>
    </recommendedName>
</protein>
<dbReference type="OrthoDB" id="2446993at2759"/>
<evidence type="ECO:0000313" key="3">
    <source>
        <dbReference type="EMBL" id="KAG0260899.1"/>
    </source>
</evidence>
<feature type="domain" description="BTB" evidence="2">
    <location>
        <begin position="180"/>
        <end position="262"/>
    </location>
</feature>
<dbReference type="PROSITE" id="PS50097">
    <property type="entry name" value="BTB"/>
    <property type="match status" value="1"/>
</dbReference>
<evidence type="ECO:0000313" key="4">
    <source>
        <dbReference type="Proteomes" id="UP000726737"/>
    </source>
</evidence>
<dbReference type="AlphaFoldDB" id="A0A9P6Q599"/>
<evidence type="ECO:0000259" key="2">
    <source>
        <dbReference type="PROSITE" id="PS50097"/>
    </source>
</evidence>
<gene>
    <name evidence="3" type="ORF">BG011_001553</name>
</gene>
<feature type="compositionally biased region" description="Basic and acidic residues" evidence="1">
    <location>
        <begin position="448"/>
        <end position="463"/>
    </location>
</feature>
<evidence type="ECO:0000256" key="1">
    <source>
        <dbReference type="SAM" id="MobiDB-lite"/>
    </source>
</evidence>
<feature type="region of interest" description="Disordered" evidence="1">
    <location>
        <begin position="433"/>
        <end position="473"/>
    </location>
</feature>
<proteinExistence type="predicted"/>
<sequence>MPAFMHPCYSLAFVIEPSTTKGDQPLPVKRLFRSSAAASTTGSSLASGGSWKLILTEQRSSHGAGMYVQVELKRTSGQSNVPIAPPMLPFKSFSIQARETRFTLLSKNIAKARQCPLSLQAMLDPKYILDRDGQYAFLIILSTEALCREAAMPSFGLVFPFMLQAYPASVDMIFEDSVSTDVVFLWQDNTFGDGKISRLYAHQAILHQHHYFREKLCLTSRTDPASPSPVSIPRKLLVRDFALPLFRAVLRWIYTRTIDVPTYPEEPPEEGPVDSIEASTDVPARATNQHLKRLRFDIDADIALIDQTVSVTEQALDATLVDDDQRLQIDLVQQQQNHQPIETKSNASLDPRKAPTQPFEQDFTWVDVYQLADNFMLQDLRNLALENILRLVRNEQDAAGLLKRFRTIYPEMKDALVRYHTCHTVVEYGLDGTSATDDDSSVTMGLRQDQKGEDGVDNERLKALMDSQQNSRD</sequence>
<comment type="caution">
    <text evidence="3">The sequence shown here is derived from an EMBL/GenBank/DDBJ whole genome shotgun (WGS) entry which is preliminary data.</text>
</comment>
<organism evidence="3 4">
    <name type="scientific">Mortierella polycephala</name>
    <dbReference type="NCBI Taxonomy" id="41804"/>
    <lineage>
        <taxon>Eukaryota</taxon>
        <taxon>Fungi</taxon>
        <taxon>Fungi incertae sedis</taxon>
        <taxon>Mucoromycota</taxon>
        <taxon>Mortierellomycotina</taxon>
        <taxon>Mortierellomycetes</taxon>
        <taxon>Mortierellales</taxon>
        <taxon>Mortierellaceae</taxon>
        <taxon>Mortierella</taxon>
    </lineage>
</organism>
<dbReference type="Gene3D" id="3.30.710.10">
    <property type="entry name" value="Potassium Channel Kv1.1, Chain A"/>
    <property type="match status" value="1"/>
</dbReference>
<dbReference type="InterPro" id="IPR000210">
    <property type="entry name" value="BTB/POZ_dom"/>
</dbReference>
<feature type="compositionally biased region" description="Polar residues" evidence="1">
    <location>
        <begin position="337"/>
        <end position="348"/>
    </location>
</feature>
<keyword evidence="4" id="KW-1185">Reference proteome</keyword>
<accession>A0A9P6Q599</accession>
<reference evidence="3" key="1">
    <citation type="journal article" date="2020" name="Fungal Divers.">
        <title>Resolving the Mortierellaceae phylogeny through synthesis of multi-gene phylogenetics and phylogenomics.</title>
        <authorList>
            <person name="Vandepol N."/>
            <person name="Liber J."/>
            <person name="Desiro A."/>
            <person name="Na H."/>
            <person name="Kennedy M."/>
            <person name="Barry K."/>
            <person name="Grigoriev I.V."/>
            <person name="Miller A.N."/>
            <person name="O'Donnell K."/>
            <person name="Stajich J.E."/>
            <person name="Bonito G."/>
        </authorList>
    </citation>
    <scope>NUCLEOTIDE SEQUENCE</scope>
    <source>
        <strain evidence="3">KOD948</strain>
    </source>
</reference>
<feature type="region of interest" description="Disordered" evidence="1">
    <location>
        <begin position="334"/>
        <end position="353"/>
    </location>
</feature>
<dbReference type="EMBL" id="JAAAJA010000141">
    <property type="protein sequence ID" value="KAG0260899.1"/>
    <property type="molecule type" value="Genomic_DNA"/>
</dbReference>
<name>A0A9P6Q599_9FUNG</name>
<dbReference type="Proteomes" id="UP000726737">
    <property type="component" value="Unassembled WGS sequence"/>
</dbReference>
<dbReference type="InterPro" id="IPR011333">
    <property type="entry name" value="SKP1/BTB/POZ_sf"/>
</dbReference>